<sequence>MRFVDEFGKFEIFKYAIKSEVKTDNRNAKRYDLVFNILRGKRTFSTFGGLRKIKEEFEDEDLKGQIIDKEDGVYKWWKVDWWNLDTGEPLVDLPIPEKVKRMVAYPDEKN</sequence>
<dbReference type="AlphaFoldDB" id="A0A2I2M787"/>
<dbReference type="EMBL" id="OENE01000012">
    <property type="protein sequence ID" value="SOU88412.1"/>
    <property type="molecule type" value="Genomic_DNA"/>
</dbReference>
<proteinExistence type="predicted"/>
<accession>A0A2I2M787</accession>
<gene>
    <name evidence="1" type="ORF">TNO010_20001</name>
</gene>
<evidence type="ECO:0000313" key="1">
    <source>
        <dbReference type="EMBL" id="SOU88412.1"/>
    </source>
</evidence>
<dbReference type="Proteomes" id="UP000490060">
    <property type="component" value="Unassembled WGS sequence"/>
</dbReference>
<organism evidence="1 2">
    <name type="scientific">Tenacibaculum finnmarkense genomovar ulcerans</name>
    <dbReference type="NCBI Taxonomy" id="2781388"/>
    <lineage>
        <taxon>Bacteria</taxon>
        <taxon>Pseudomonadati</taxon>
        <taxon>Bacteroidota</taxon>
        <taxon>Flavobacteriia</taxon>
        <taxon>Flavobacteriales</taxon>
        <taxon>Flavobacteriaceae</taxon>
        <taxon>Tenacibaculum</taxon>
        <taxon>Tenacibaculum finnmarkense</taxon>
    </lineage>
</organism>
<evidence type="ECO:0000313" key="2">
    <source>
        <dbReference type="Proteomes" id="UP000490060"/>
    </source>
</evidence>
<reference evidence="1 2" key="1">
    <citation type="submission" date="2017-11" db="EMBL/GenBank/DDBJ databases">
        <authorList>
            <person name="Duchaud E."/>
        </authorList>
    </citation>
    <scope>NUCLEOTIDE SEQUENCE [LARGE SCALE GENOMIC DNA]</scope>
    <source>
        <strain evidence="1 2">TNO010</strain>
    </source>
</reference>
<name>A0A2I2M787_9FLAO</name>
<protein>
    <submittedName>
        <fullName evidence="1">Uncharacterized protein</fullName>
    </submittedName>
</protein>